<dbReference type="CDD" id="cd06089">
    <property type="entry name" value="KOW_RPL26"/>
    <property type="match status" value="1"/>
</dbReference>
<feature type="domain" description="KOW" evidence="7">
    <location>
        <begin position="706"/>
        <end position="733"/>
    </location>
</feature>
<dbReference type="Pfam" id="PF00467">
    <property type="entry name" value="KOW"/>
    <property type="match status" value="1"/>
</dbReference>
<protein>
    <submittedName>
        <fullName evidence="8">XRN 5'-3' exonuclease N-terminus family protein</fullName>
    </submittedName>
</protein>
<dbReference type="GO" id="GO:1990904">
    <property type="term" value="C:ribonucleoprotein complex"/>
    <property type="evidence" value="ECO:0007669"/>
    <property type="project" value="UniProtKB-KW"/>
</dbReference>
<dbReference type="GO" id="GO:0005840">
    <property type="term" value="C:ribosome"/>
    <property type="evidence" value="ECO:0007669"/>
    <property type="project" value="UniProtKB-KW"/>
</dbReference>
<evidence type="ECO:0000256" key="1">
    <source>
        <dbReference type="ARBA" id="ARBA00022722"/>
    </source>
</evidence>
<keyword evidence="1" id="KW-0540">Nuclease</keyword>
<dbReference type="InterPro" id="IPR008991">
    <property type="entry name" value="Translation_prot_SH3-like_sf"/>
</dbReference>
<dbReference type="GO" id="GO:0000956">
    <property type="term" value="P:nuclear-transcribed mRNA catabolic process"/>
    <property type="evidence" value="ECO:0007669"/>
    <property type="project" value="TreeGrafter"/>
</dbReference>
<dbReference type="RefSeq" id="XP_068346387.1">
    <property type="nucleotide sequence ID" value="XM_068513207.1"/>
</dbReference>
<sequence length="1046" mass="120297">MGVPGFYRWLVQRYPLVRRRLNDVSRPKIDNLYIDFNCIIYNALRLASSAYPYTSLLQETCRYLDLLVQCIRPQSVLFIAVDGPAPLAKCAQQRARRFVAARDAVPGGFDTTQISVGTEFMEIMHNFLIQFFEEKTKTDQVWRKPQFIYSSHRSPGEGEHKFFNYIRSQISKGNISPNVTHCVYSPDADLLFLGMQTRQPYFYILREWDGWIGPNENVGNGKLNKLKATDADFELIHLPLVREYFKLDYPEIPDVDRIIDDFAAFSFLIGNDFIPHFPDISISQFETIVATYKASLMRQKRFLIENEKINKKSLQILLNESTKTLTEKNDLYGFIASSNAGSSTYLTMKYPNEYKKNPEKLEKDLAFAILDSFDWVLSYYTQGCQSWTWCFPFFYAPPINIVAKYCTEHVSKFELDRPPYPFEQLLCILPPQSAKNLPAAAQHLMEPTSPLAKYYPRTFEIDLNGHKFEHEGVVLIPLIHVQDVREEFQKVVDQLTEEEVKRNTIIGDILIENGSCRDYDPDKDSISYVPKPPVGVPSLKSAKIQFTYSEENIRVHIFAKSSFAPSIYLHFDQNGYNESIPTKAKDIQYIIDTPILINWPYLRPGLVAQIIDINGNTFPRLPQALTKDKVKNLFDNLIRRYREQYGIDISMSTNIILSVHPLVFSTVNQDRFRFSNQAIYVPFQLTTSIHNAPEFVEKFKYSPPHSPNKEETVIIIDGKFRGRIGKVLSVNNKQVKIQLQPEVSSKLLSQIDTILFEESKEWCDFDTILEKNRISKAQALKLLTSLFVQNEPDANIAFTAVSKGCVLDGYCRLVKSPTNPAFESRKIGKNGKPEKEEKEEKNVLEKNHYEFTNDFIIELGEFLHSSQAGNFLHALQSSINSDPLTSIRANQLFNGSKEEQRNRLAQLLAHLKESICCKYFLIDERIDTISQKSLSRIESLLMEFIKPNEDEGSSLETVIENVDNLLWPGKPREVEQTYEIGSRVINLSNSGTIPFGSCGTVTGIDHQNSLFEVILDNEYPYANTIRKRLETKRGYIAKLDDLYFYL</sequence>
<dbReference type="GO" id="GO:0005634">
    <property type="term" value="C:nucleus"/>
    <property type="evidence" value="ECO:0007669"/>
    <property type="project" value="TreeGrafter"/>
</dbReference>
<dbReference type="CDD" id="cd18673">
    <property type="entry name" value="PIN_XRN1-2-like"/>
    <property type="match status" value="1"/>
</dbReference>
<dbReference type="PANTHER" id="PTHR12341:SF7">
    <property type="entry name" value="5'-3' EXORIBONUCLEASE 1"/>
    <property type="match status" value="1"/>
</dbReference>
<reference evidence="8" key="1">
    <citation type="submission" date="2016-10" db="EMBL/GenBank/DDBJ databases">
        <authorList>
            <person name="Benchimol M."/>
            <person name="Almeida L.G."/>
            <person name="Vasconcelos A.T."/>
            <person name="Perreira-Neves A."/>
            <person name="Rosa I.A."/>
            <person name="Tasca T."/>
            <person name="Bogo M.R."/>
            <person name="de Souza W."/>
        </authorList>
    </citation>
    <scope>NUCLEOTIDE SEQUENCE [LARGE SCALE GENOMIC DNA]</scope>
    <source>
        <strain evidence="8">K</strain>
    </source>
</reference>
<evidence type="ECO:0000313" key="9">
    <source>
        <dbReference type="Proteomes" id="UP000179807"/>
    </source>
</evidence>
<keyword evidence="9" id="KW-1185">Reference proteome</keyword>
<dbReference type="InterPro" id="IPR047008">
    <property type="entry name" value="XRN1_SH3_sf"/>
</dbReference>
<dbReference type="Gene3D" id="3.40.50.12390">
    <property type="match status" value="2"/>
</dbReference>
<dbReference type="Pfam" id="PF03159">
    <property type="entry name" value="XRN_N"/>
    <property type="match status" value="1"/>
</dbReference>
<dbReference type="VEuPathDB" id="TrichDB:TRFO_40437"/>
<dbReference type="InterPro" id="IPR047007">
    <property type="entry name" value="XRN1_D1_sf"/>
</dbReference>
<gene>
    <name evidence="8" type="ORF">TRFO_40437</name>
</gene>
<dbReference type="EMBL" id="MLAK01001418">
    <property type="protein sequence ID" value="OHS93250.1"/>
    <property type="molecule type" value="Genomic_DNA"/>
</dbReference>
<dbReference type="Gene3D" id="2.30.30.750">
    <property type="match status" value="1"/>
</dbReference>
<dbReference type="InterPro" id="IPR041988">
    <property type="entry name" value="Ribosomal_uL24_KOW"/>
</dbReference>
<dbReference type="Pfam" id="PF18129">
    <property type="entry name" value="SH3_12"/>
    <property type="match status" value="1"/>
</dbReference>
<accession>A0A1J4J1F1</accession>
<dbReference type="InterPro" id="IPR004859">
    <property type="entry name" value="Xrn1_N"/>
</dbReference>
<dbReference type="InterPro" id="IPR027073">
    <property type="entry name" value="5_3_exoribonuclease"/>
</dbReference>
<evidence type="ECO:0000256" key="6">
    <source>
        <dbReference type="ARBA" id="ARBA00038299"/>
    </source>
</evidence>
<dbReference type="InterPro" id="IPR041385">
    <property type="entry name" value="SH3_12"/>
</dbReference>
<dbReference type="AlphaFoldDB" id="A0A1J4J1F1"/>
<keyword evidence="2" id="KW-0378">Hydrolase</keyword>
<dbReference type="Gene3D" id="1.25.40.1050">
    <property type="match status" value="1"/>
</dbReference>
<evidence type="ECO:0000256" key="2">
    <source>
        <dbReference type="ARBA" id="ARBA00022801"/>
    </source>
</evidence>
<dbReference type="InterPro" id="IPR041412">
    <property type="entry name" value="Xrn1_helical"/>
</dbReference>
<dbReference type="GeneID" id="94847911"/>
<organism evidence="8 9">
    <name type="scientific">Tritrichomonas foetus</name>
    <dbReference type="NCBI Taxonomy" id="1144522"/>
    <lineage>
        <taxon>Eukaryota</taxon>
        <taxon>Metamonada</taxon>
        <taxon>Parabasalia</taxon>
        <taxon>Tritrichomonadida</taxon>
        <taxon>Tritrichomonadidae</taxon>
        <taxon>Tritrichomonas</taxon>
    </lineage>
</organism>
<evidence type="ECO:0000256" key="3">
    <source>
        <dbReference type="ARBA" id="ARBA00022839"/>
    </source>
</evidence>
<comment type="caution">
    <text evidence="8">The sequence shown here is derived from an EMBL/GenBank/DDBJ whole genome shotgun (WGS) entry which is preliminary data.</text>
</comment>
<proteinExistence type="inferred from homology"/>
<keyword evidence="3 8" id="KW-0269">Exonuclease</keyword>
<dbReference type="SMART" id="SM00739">
    <property type="entry name" value="KOW"/>
    <property type="match status" value="1"/>
</dbReference>
<dbReference type="GO" id="GO:0004534">
    <property type="term" value="F:5'-3' RNA exonuclease activity"/>
    <property type="evidence" value="ECO:0007669"/>
    <property type="project" value="TreeGrafter"/>
</dbReference>
<evidence type="ECO:0000259" key="7">
    <source>
        <dbReference type="SMART" id="SM00739"/>
    </source>
</evidence>
<dbReference type="GO" id="GO:0003723">
    <property type="term" value="F:RNA binding"/>
    <property type="evidence" value="ECO:0007669"/>
    <property type="project" value="InterPro"/>
</dbReference>
<dbReference type="PANTHER" id="PTHR12341">
    <property type="entry name" value="5'-&gt;3' EXORIBONUCLEASE"/>
    <property type="match status" value="1"/>
</dbReference>
<dbReference type="OrthoDB" id="372487at2759"/>
<keyword evidence="5" id="KW-0687">Ribonucleoprotein</keyword>
<name>A0A1J4J1F1_9EUKA</name>
<dbReference type="InterPro" id="IPR005824">
    <property type="entry name" value="KOW"/>
</dbReference>
<keyword evidence="4" id="KW-0689">Ribosomal protein</keyword>
<evidence type="ECO:0000256" key="4">
    <source>
        <dbReference type="ARBA" id="ARBA00022980"/>
    </source>
</evidence>
<dbReference type="Gene3D" id="2.170.260.40">
    <property type="match status" value="1"/>
</dbReference>
<evidence type="ECO:0000256" key="5">
    <source>
        <dbReference type="ARBA" id="ARBA00023274"/>
    </source>
</evidence>
<dbReference type="Proteomes" id="UP000179807">
    <property type="component" value="Unassembled WGS sequence"/>
</dbReference>
<dbReference type="Pfam" id="PF17846">
    <property type="entry name" value="XRN_M"/>
    <property type="match status" value="2"/>
</dbReference>
<evidence type="ECO:0000313" key="8">
    <source>
        <dbReference type="EMBL" id="OHS93250.1"/>
    </source>
</evidence>
<dbReference type="SUPFAM" id="SSF50104">
    <property type="entry name" value="Translation proteins SH3-like domain"/>
    <property type="match status" value="1"/>
</dbReference>
<comment type="similarity">
    <text evidence="6">Belongs to the 5'-3' exonuclease family.</text>
</comment>